<reference evidence="2 3" key="1">
    <citation type="submission" date="2019-07" db="EMBL/GenBank/DDBJ databases">
        <title>Whole genome shotgun sequence of Oceanithermus desulfurans NBRC 100063.</title>
        <authorList>
            <person name="Hosoyama A."/>
            <person name="Uohara A."/>
            <person name="Ohji S."/>
            <person name="Ichikawa N."/>
        </authorList>
    </citation>
    <scope>NUCLEOTIDE SEQUENCE [LARGE SCALE GENOMIC DNA]</scope>
    <source>
        <strain evidence="2 3">NBRC 100063</strain>
    </source>
</reference>
<accession>A0A511RLT9</accession>
<evidence type="ECO:0000313" key="3">
    <source>
        <dbReference type="Proteomes" id="UP000321827"/>
    </source>
</evidence>
<dbReference type="RefSeq" id="WP_147148538.1">
    <property type="nucleotide sequence ID" value="NZ_BJXN01000017.1"/>
</dbReference>
<protein>
    <submittedName>
        <fullName evidence="2">Uncharacterized protein</fullName>
    </submittedName>
</protein>
<evidence type="ECO:0000313" key="2">
    <source>
        <dbReference type="EMBL" id="GEM90630.1"/>
    </source>
</evidence>
<proteinExistence type="predicted"/>
<dbReference type="Proteomes" id="UP000321827">
    <property type="component" value="Unassembled WGS sequence"/>
</dbReference>
<gene>
    <name evidence="2" type="ORF">ODE01S_20640</name>
</gene>
<dbReference type="AlphaFoldDB" id="A0A511RLT9"/>
<comment type="caution">
    <text evidence="2">The sequence shown here is derived from an EMBL/GenBank/DDBJ whole genome shotgun (WGS) entry which is preliminary data.</text>
</comment>
<organism evidence="2 3">
    <name type="scientific">Oceanithermus desulfurans NBRC 100063</name>
    <dbReference type="NCBI Taxonomy" id="1227550"/>
    <lineage>
        <taxon>Bacteria</taxon>
        <taxon>Thermotogati</taxon>
        <taxon>Deinococcota</taxon>
        <taxon>Deinococci</taxon>
        <taxon>Thermales</taxon>
        <taxon>Thermaceae</taxon>
        <taxon>Oceanithermus</taxon>
    </lineage>
</organism>
<name>A0A511RLT9_9DEIN</name>
<sequence length="226" mass="23738">MAQTLALGGISTQTVQKAAGEFSKPEGYGAVLGAGAAVALEKLLFSSMRGLFGYAIEKDGRTVYVAPEASGNPDPENPLEIAPIMRLLAKTGLALAGASVYIGPKDKMAKFAGLGTMAVAGFHVAEDLLALVGVELQFPRACRDEPTPRRSLVGGSLFIPCMRQWTAGTRRPAGHAGLPRAYRMEPHPSIVANPVRPDHEAGQAANPPQAPRKRPGPAAFPEPPRL</sequence>
<evidence type="ECO:0000256" key="1">
    <source>
        <dbReference type="SAM" id="MobiDB-lite"/>
    </source>
</evidence>
<feature type="region of interest" description="Disordered" evidence="1">
    <location>
        <begin position="185"/>
        <end position="226"/>
    </location>
</feature>
<dbReference type="EMBL" id="BJXN01000017">
    <property type="protein sequence ID" value="GEM90630.1"/>
    <property type="molecule type" value="Genomic_DNA"/>
</dbReference>